<name>A0ABM3J4V1_BACDO</name>
<keyword evidence="1" id="KW-1185">Reference proteome</keyword>
<evidence type="ECO:0000313" key="1">
    <source>
        <dbReference type="Proteomes" id="UP001652620"/>
    </source>
</evidence>
<reference evidence="1" key="1">
    <citation type="submission" date="2025-05" db="UniProtKB">
        <authorList>
            <consortium name="RefSeq"/>
        </authorList>
    </citation>
    <scope>NUCLEOTIDE SEQUENCE [LARGE SCALE GENOMIC DNA]</scope>
</reference>
<organism evidence="1 2">
    <name type="scientific">Bactrocera dorsalis</name>
    <name type="common">Oriental fruit fly</name>
    <name type="synonym">Dacus dorsalis</name>
    <dbReference type="NCBI Taxonomy" id="27457"/>
    <lineage>
        <taxon>Eukaryota</taxon>
        <taxon>Metazoa</taxon>
        <taxon>Ecdysozoa</taxon>
        <taxon>Arthropoda</taxon>
        <taxon>Hexapoda</taxon>
        <taxon>Insecta</taxon>
        <taxon>Pterygota</taxon>
        <taxon>Neoptera</taxon>
        <taxon>Endopterygota</taxon>
        <taxon>Diptera</taxon>
        <taxon>Brachycera</taxon>
        <taxon>Muscomorpha</taxon>
        <taxon>Tephritoidea</taxon>
        <taxon>Tephritidae</taxon>
        <taxon>Bactrocera</taxon>
        <taxon>Bactrocera</taxon>
    </lineage>
</organism>
<proteinExistence type="predicted"/>
<sequence>MENKATRSLCIKKADLFDIWRKECTKKGKFDAVLKYVIGKIEVNILSDEIEKHISQILHFFCVKLATKWEKSHRNINTFKKQNEAWLNTETNFVLYEISKKAPPTTVGRPRLPFSAKSDFGKRKEAADLSAEKADTNLLVRAAATSARTQGDTDLAAVLKESMESPTRPSKMRKFVNEDPKKPIPYSADEALAFLLEHNFSKEQYNAIRDGSKKRNSDIYPHYNKIAAAKLKCRPEGIEASETLAKVPLRNILQHTAEKIVDMQREVFQAVMEAEKTNFVSSELILSYGFDSSTGQAQFKQAFNEPGSSNSSDSSLLATTVIPLRLLLSSGKPIWNNRTPQSVRFCRPIKLEYIKETKEVVLKEHLKLKNEINALKTLTISIGDGKSVEVSFKLFLTLIDGKVLNIITGTRSNQACSICGATPKDFMNTSNYKSEVFHAKEETLKFGISPLHCWIRFFEFLLHLGYKCKIQKWQIRGEDKLPVLKRKVDIQNDFWKKLGLRVDMPRVGGSGSTNDGNTARRAFTEHTIFSKITDVDEDLIFRFKIILSCLSCEFEINSSKFEIYCFQTAKRFQELYPWLPMSSTVHKVLIHSREIIENTALPMGFFGEQAAESRHQIYKADRLHHARRNNRTNNLLDIFNRAIDTSDPLISTFFLSKRIQKRKRITLPPEVIELLCCSEPLEDFQLNNQDDEINETEEELFNLNLHNELDLCD</sequence>
<dbReference type="Proteomes" id="UP001652620">
    <property type="component" value="Chromosome 2"/>
</dbReference>
<dbReference type="RefSeq" id="XP_049304258.1">
    <property type="nucleotide sequence ID" value="XM_049448301.1"/>
</dbReference>
<reference evidence="2" key="2">
    <citation type="submission" date="2025-08" db="UniProtKB">
        <authorList>
            <consortium name="RefSeq"/>
        </authorList>
    </citation>
    <scope>IDENTIFICATION</scope>
    <source>
        <tissue evidence="2">Adult</tissue>
    </source>
</reference>
<accession>A0ABM3J4V1</accession>
<protein>
    <submittedName>
        <fullName evidence="2">Uncharacterized protein LOC125776435</fullName>
    </submittedName>
</protein>
<dbReference type="GeneID" id="125776435"/>
<evidence type="ECO:0000313" key="2">
    <source>
        <dbReference type="RefSeq" id="XP_049304258.1"/>
    </source>
</evidence>
<gene>
    <name evidence="2" type="primary">LOC125776435</name>
</gene>